<name>A0ABN9S5S7_9DINO</name>
<gene>
    <name evidence="3" type="ORF">PCOR1329_LOCUS26779</name>
</gene>
<proteinExistence type="predicted"/>
<feature type="non-terminal residue" evidence="3">
    <location>
        <position position="495"/>
    </location>
</feature>
<feature type="compositionally biased region" description="Low complexity" evidence="2">
    <location>
        <begin position="477"/>
        <end position="495"/>
    </location>
</feature>
<evidence type="ECO:0000256" key="1">
    <source>
        <dbReference type="SAM" id="Coils"/>
    </source>
</evidence>
<reference evidence="3" key="1">
    <citation type="submission" date="2023-10" db="EMBL/GenBank/DDBJ databases">
        <authorList>
            <person name="Chen Y."/>
            <person name="Shah S."/>
            <person name="Dougan E. K."/>
            <person name="Thang M."/>
            <person name="Chan C."/>
        </authorList>
    </citation>
    <scope>NUCLEOTIDE SEQUENCE [LARGE SCALE GENOMIC DNA]</scope>
</reference>
<dbReference type="InterPro" id="IPR032675">
    <property type="entry name" value="LRR_dom_sf"/>
</dbReference>
<sequence>MLLSNVPKNEEPAEDDPQLMRIVQGLQGLLGGPQLEVFKKQYIAAADGGEDDDEETGTDRGAQLSQQVSLAKRSMQRATACKDECQKRVDQLREELEQAEESLAAAKETAATKSREWAAMVRPEGGAAEAVPTPSVAGAAAMGEAEQRIFAQFLAANPAIAGHFGIQMPGGAAGVAPAPAAAAEAPGAPAPGGLAPPGPAAAGVAPAPGAVARAARQAAMGAGASGGPSGGRTQGARGRSTAAKLKVLPMFVIATLFVSNSEAAIADHPYIDYAANFGYPSFSQGSIEISLRGRGLSDGGAADWCLRAGPRLGALAAEANGGLSASVVDLSENRLGGQGVHALVETMLSFKISVRVLKLHKNHITPDAATVLARYIRDNPNPIEELHLSHNRLDRGAALALVGAMAGAGRGGRATYPPQASRRGGQFRPAWLRLDTTASALICSPAPRRRASRACAGSGASPRGPTCRCCAPPPPGAASAGRAAVSSSGSTSGRW</sequence>
<feature type="coiled-coil region" evidence="1">
    <location>
        <begin position="75"/>
        <end position="116"/>
    </location>
</feature>
<dbReference type="Proteomes" id="UP001189429">
    <property type="component" value="Unassembled WGS sequence"/>
</dbReference>
<dbReference type="SUPFAM" id="SSF52047">
    <property type="entry name" value="RNI-like"/>
    <property type="match status" value="1"/>
</dbReference>
<accession>A0ABN9S5S7</accession>
<dbReference type="Gene3D" id="3.80.10.10">
    <property type="entry name" value="Ribonuclease Inhibitor"/>
    <property type="match status" value="1"/>
</dbReference>
<comment type="caution">
    <text evidence="3">The sequence shown here is derived from an EMBL/GenBank/DDBJ whole genome shotgun (WGS) entry which is preliminary data.</text>
</comment>
<evidence type="ECO:0000256" key="2">
    <source>
        <dbReference type="SAM" id="MobiDB-lite"/>
    </source>
</evidence>
<organism evidence="3 4">
    <name type="scientific">Prorocentrum cordatum</name>
    <dbReference type="NCBI Taxonomy" id="2364126"/>
    <lineage>
        <taxon>Eukaryota</taxon>
        <taxon>Sar</taxon>
        <taxon>Alveolata</taxon>
        <taxon>Dinophyceae</taxon>
        <taxon>Prorocentrales</taxon>
        <taxon>Prorocentraceae</taxon>
        <taxon>Prorocentrum</taxon>
    </lineage>
</organism>
<protein>
    <submittedName>
        <fullName evidence="3">Uncharacterized protein</fullName>
    </submittedName>
</protein>
<keyword evidence="4" id="KW-1185">Reference proteome</keyword>
<keyword evidence="1" id="KW-0175">Coiled coil</keyword>
<feature type="region of interest" description="Disordered" evidence="2">
    <location>
        <begin position="48"/>
        <end position="67"/>
    </location>
</feature>
<evidence type="ECO:0000313" key="3">
    <source>
        <dbReference type="EMBL" id="CAK0827174.1"/>
    </source>
</evidence>
<evidence type="ECO:0000313" key="4">
    <source>
        <dbReference type="Proteomes" id="UP001189429"/>
    </source>
</evidence>
<feature type="region of interest" description="Disordered" evidence="2">
    <location>
        <begin position="471"/>
        <end position="495"/>
    </location>
</feature>
<dbReference type="EMBL" id="CAUYUJ010009580">
    <property type="protein sequence ID" value="CAK0827174.1"/>
    <property type="molecule type" value="Genomic_DNA"/>
</dbReference>